<feature type="transmembrane region" description="Helical" evidence="7">
    <location>
        <begin position="149"/>
        <end position="170"/>
    </location>
</feature>
<feature type="domain" description="ABC transporter" evidence="8">
    <location>
        <begin position="358"/>
        <end position="598"/>
    </location>
</feature>
<keyword evidence="5 7" id="KW-1133">Transmembrane helix</keyword>
<keyword evidence="6 7" id="KW-0472">Membrane</keyword>
<keyword evidence="3" id="KW-0547">Nucleotide-binding</keyword>
<evidence type="ECO:0000259" key="9">
    <source>
        <dbReference type="PROSITE" id="PS50929"/>
    </source>
</evidence>
<name>A0ABS1EVC3_9CLOT</name>
<dbReference type="InterPro" id="IPR027417">
    <property type="entry name" value="P-loop_NTPase"/>
</dbReference>
<dbReference type="CDD" id="cd03228">
    <property type="entry name" value="ABCC_MRP_Like"/>
    <property type="match status" value="1"/>
</dbReference>
<keyword evidence="11" id="KW-1185">Reference proteome</keyword>
<dbReference type="RefSeq" id="WP_200273358.1">
    <property type="nucleotide sequence ID" value="NZ_JAENHN010000059.1"/>
</dbReference>
<dbReference type="InterPro" id="IPR003439">
    <property type="entry name" value="ABC_transporter-like_ATP-bd"/>
</dbReference>
<dbReference type="GO" id="GO:0005524">
    <property type="term" value="F:ATP binding"/>
    <property type="evidence" value="ECO:0007669"/>
    <property type="project" value="UniProtKB-KW"/>
</dbReference>
<sequence length="613" mass="70015">MTEIKAKKSKPKYSTLRNSIYLIKNIWKWDKILFLFGFMQIPASVIVPFLTIYLPKLVIDSVTSKVSVGQLLFNIGMPIVGIIVLNTLLNVSFSITGFRGISYRANYTELITMKALDTDFENIDGPVGQEKITKAQMATASNNSAAETIIKVSVTLISNIMGLLLYGGIIATIHPIIVVFLVMSSVINYFLGVYISKFEHRNKDNLVPIERKLRYVINKTGEFNSAKDMRLYSMFKWFKQMFIKLKKEKIYYQKKNIYRRYISNFIDGVLVLFRDGITYGFLIYSVLYKDMTIGNFVLYFGAVTGFSTWLSGIVANFNSLNTISLDVCDLREYLEMEDKMNRAAGVDLPSSVELPCDIELRNLYYKYPGAEHYTIKNMNVHIRKGEKIALVGINGAGKTTLVKLICGLYTPTKGEIYINGKKSNLYNRDEYYTLFSVVFQDTHLLPVSIEKNIALQPESKIDCVKLEKVLNMSGLIEKLDTLPKGKETLLVKSIYEEAIDLSGGEMQKLMLARALYKNAPIIILDEPTAALDPIAESEIYEKYNELTREHTSIFISHRLSSTRFCDRILFIENGTLLEEGSHDDLMKKQSRYKDMYDMQSYYYKDDIGGEKYA</sequence>
<evidence type="ECO:0000256" key="5">
    <source>
        <dbReference type="ARBA" id="ARBA00022989"/>
    </source>
</evidence>
<feature type="domain" description="ABC transmembrane type-1" evidence="9">
    <location>
        <begin position="154"/>
        <end position="322"/>
    </location>
</feature>
<dbReference type="InterPro" id="IPR011527">
    <property type="entry name" value="ABC1_TM_dom"/>
</dbReference>
<comment type="caution">
    <text evidence="10">The sequence shown here is derived from an EMBL/GenBank/DDBJ whole genome shotgun (WGS) entry which is preliminary data.</text>
</comment>
<feature type="transmembrane region" description="Helical" evidence="7">
    <location>
        <begin position="75"/>
        <end position="98"/>
    </location>
</feature>
<reference evidence="11" key="1">
    <citation type="submission" date="2021-01" db="EMBL/GenBank/DDBJ databases">
        <title>Genome public.</title>
        <authorList>
            <person name="Liu C."/>
            <person name="Sun Q."/>
        </authorList>
    </citation>
    <scope>NUCLEOTIDE SEQUENCE [LARGE SCALE GENOMIC DNA]</scope>
    <source>
        <strain evidence="11">YIM B02505</strain>
    </source>
</reference>
<dbReference type="PROSITE" id="PS50929">
    <property type="entry name" value="ABC_TM1F"/>
    <property type="match status" value="1"/>
</dbReference>
<dbReference type="SUPFAM" id="SSF52540">
    <property type="entry name" value="P-loop containing nucleoside triphosphate hydrolases"/>
    <property type="match status" value="1"/>
</dbReference>
<evidence type="ECO:0000256" key="2">
    <source>
        <dbReference type="ARBA" id="ARBA00022692"/>
    </source>
</evidence>
<feature type="transmembrane region" description="Helical" evidence="7">
    <location>
        <begin position="32"/>
        <end position="55"/>
    </location>
</feature>
<gene>
    <name evidence="10" type="ORF">JHL18_22220</name>
</gene>
<dbReference type="EMBL" id="JAENHN010000059">
    <property type="protein sequence ID" value="MBK1813342.1"/>
    <property type="molecule type" value="Genomic_DNA"/>
</dbReference>
<comment type="subcellular location">
    <subcellularLocation>
        <location evidence="1">Cell membrane</location>
        <topology evidence="1">Multi-pass membrane protein</topology>
    </subcellularLocation>
</comment>
<feature type="transmembrane region" description="Helical" evidence="7">
    <location>
        <begin position="296"/>
        <end position="317"/>
    </location>
</feature>
<dbReference type="PROSITE" id="PS50893">
    <property type="entry name" value="ABC_TRANSPORTER_2"/>
    <property type="match status" value="1"/>
</dbReference>
<dbReference type="PANTHER" id="PTHR43394">
    <property type="entry name" value="ATP-DEPENDENT PERMEASE MDL1, MITOCHONDRIAL"/>
    <property type="match status" value="1"/>
</dbReference>
<evidence type="ECO:0000256" key="3">
    <source>
        <dbReference type="ARBA" id="ARBA00022741"/>
    </source>
</evidence>
<dbReference type="PANTHER" id="PTHR43394:SF1">
    <property type="entry name" value="ATP-BINDING CASSETTE SUB-FAMILY B MEMBER 10, MITOCHONDRIAL"/>
    <property type="match status" value="1"/>
</dbReference>
<dbReference type="InterPro" id="IPR039421">
    <property type="entry name" value="Type_1_exporter"/>
</dbReference>
<evidence type="ECO:0000313" key="11">
    <source>
        <dbReference type="Proteomes" id="UP000596739"/>
    </source>
</evidence>
<dbReference type="Gene3D" id="1.20.1560.10">
    <property type="entry name" value="ABC transporter type 1, transmembrane domain"/>
    <property type="match status" value="1"/>
</dbReference>
<dbReference type="SUPFAM" id="SSF90123">
    <property type="entry name" value="ABC transporter transmembrane region"/>
    <property type="match status" value="1"/>
</dbReference>
<dbReference type="PROSITE" id="PS00211">
    <property type="entry name" value="ABC_TRANSPORTER_1"/>
    <property type="match status" value="1"/>
</dbReference>
<accession>A0ABS1EVC3</accession>
<dbReference type="Proteomes" id="UP000596739">
    <property type="component" value="Unassembled WGS sequence"/>
</dbReference>
<dbReference type="InterPro" id="IPR003593">
    <property type="entry name" value="AAA+_ATPase"/>
</dbReference>
<dbReference type="SMART" id="SM00382">
    <property type="entry name" value="AAA"/>
    <property type="match status" value="1"/>
</dbReference>
<dbReference type="Pfam" id="PF00005">
    <property type="entry name" value="ABC_tran"/>
    <property type="match status" value="1"/>
</dbReference>
<evidence type="ECO:0000256" key="4">
    <source>
        <dbReference type="ARBA" id="ARBA00022840"/>
    </source>
</evidence>
<feature type="transmembrane region" description="Helical" evidence="7">
    <location>
        <begin position="176"/>
        <end position="195"/>
    </location>
</feature>
<evidence type="ECO:0000256" key="6">
    <source>
        <dbReference type="ARBA" id="ARBA00023136"/>
    </source>
</evidence>
<dbReference type="InterPro" id="IPR017871">
    <property type="entry name" value="ABC_transporter-like_CS"/>
</dbReference>
<dbReference type="InterPro" id="IPR036640">
    <property type="entry name" value="ABC1_TM_sf"/>
</dbReference>
<organism evidence="10 11">
    <name type="scientific">Clostridium yunnanense</name>
    <dbReference type="NCBI Taxonomy" id="2800325"/>
    <lineage>
        <taxon>Bacteria</taxon>
        <taxon>Bacillati</taxon>
        <taxon>Bacillota</taxon>
        <taxon>Clostridia</taxon>
        <taxon>Eubacteriales</taxon>
        <taxon>Clostridiaceae</taxon>
        <taxon>Clostridium</taxon>
    </lineage>
</organism>
<feature type="transmembrane region" description="Helical" evidence="7">
    <location>
        <begin position="261"/>
        <end position="284"/>
    </location>
</feature>
<keyword evidence="4 10" id="KW-0067">ATP-binding</keyword>
<evidence type="ECO:0000256" key="7">
    <source>
        <dbReference type="SAM" id="Phobius"/>
    </source>
</evidence>
<evidence type="ECO:0000256" key="1">
    <source>
        <dbReference type="ARBA" id="ARBA00004651"/>
    </source>
</evidence>
<evidence type="ECO:0000259" key="8">
    <source>
        <dbReference type="PROSITE" id="PS50893"/>
    </source>
</evidence>
<proteinExistence type="predicted"/>
<keyword evidence="2 7" id="KW-0812">Transmembrane</keyword>
<dbReference type="Gene3D" id="3.40.50.300">
    <property type="entry name" value="P-loop containing nucleotide triphosphate hydrolases"/>
    <property type="match status" value="1"/>
</dbReference>
<evidence type="ECO:0000313" key="10">
    <source>
        <dbReference type="EMBL" id="MBK1813342.1"/>
    </source>
</evidence>
<protein>
    <submittedName>
        <fullName evidence="10">ABC transporter ATP-binding protein</fullName>
    </submittedName>
</protein>